<sequence length="303" mass="33893">MGEVPSMNWGAGGALCEILPALLCLAWTLAVLIWVFLASLFSSRSSRVRSIRDELRLLLGLVVSGLIVQVWATIAQFTMKEVLNGFLKVTRFVVMRCFFARALWVTVLSVYLWETHYVKRHYSKAEWGASLQTLDSFDGPDGDWSRMGPDLLLRGAALGYRDPAVTPYLEAYDAPSDTKGYDRPPSDWSKTSPPESLVTTSAERRTTELPSACHPSWKGVLARGDFILGPHFSSKGPPESKRVGMTKALVDSHEKVALSSDFTNTERVVTAPRRWVPEDRYWSEKAQVIQESFGPTLCRTRSM</sequence>
<feature type="region of interest" description="Disordered" evidence="1">
    <location>
        <begin position="176"/>
        <end position="205"/>
    </location>
</feature>
<feature type="compositionally biased region" description="Polar residues" evidence="1">
    <location>
        <begin position="188"/>
        <end position="201"/>
    </location>
</feature>
<dbReference type="AlphaFoldDB" id="K1WPV8"/>
<keyword evidence="2" id="KW-0812">Transmembrane</keyword>
<proteinExistence type="predicted"/>
<evidence type="ECO:0000256" key="2">
    <source>
        <dbReference type="SAM" id="Phobius"/>
    </source>
</evidence>
<evidence type="ECO:0000313" key="4">
    <source>
        <dbReference type="Proteomes" id="UP000006757"/>
    </source>
</evidence>
<name>K1WPV8_TRIAC</name>
<dbReference type="Proteomes" id="UP000006757">
    <property type="component" value="Unassembled WGS sequence"/>
</dbReference>
<keyword evidence="4" id="KW-1185">Reference proteome</keyword>
<evidence type="ECO:0008006" key="5">
    <source>
        <dbReference type="Google" id="ProtNLM"/>
    </source>
</evidence>
<gene>
    <name evidence="3" type="ORF">A1Q2_02558</name>
</gene>
<keyword evidence="2" id="KW-1133">Transmembrane helix</keyword>
<dbReference type="EMBL" id="AMBO01000268">
    <property type="protein sequence ID" value="EKD03109.1"/>
    <property type="molecule type" value="Genomic_DNA"/>
</dbReference>
<feature type="transmembrane region" description="Helical" evidence="2">
    <location>
        <begin position="55"/>
        <end position="72"/>
    </location>
</feature>
<feature type="transmembrane region" description="Helical" evidence="2">
    <location>
        <begin position="92"/>
        <end position="113"/>
    </location>
</feature>
<organism evidence="3 4">
    <name type="scientific">Trichosporon asahii var. asahii (strain CBS 8904)</name>
    <name type="common">Yeast</name>
    <dbReference type="NCBI Taxonomy" id="1220162"/>
    <lineage>
        <taxon>Eukaryota</taxon>
        <taxon>Fungi</taxon>
        <taxon>Dikarya</taxon>
        <taxon>Basidiomycota</taxon>
        <taxon>Agaricomycotina</taxon>
        <taxon>Tremellomycetes</taxon>
        <taxon>Trichosporonales</taxon>
        <taxon>Trichosporonaceae</taxon>
        <taxon>Trichosporon</taxon>
    </lineage>
</organism>
<evidence type="ECO:0000313" key="3">
    <source>
        <dbReference type="EMBL" id="EKD03109.1"/>
    </source>
</evidence>
<feature type="transmembrane region" description="Helical" evidence="2">
    <location>
        <begin position="20"/>
        <end position="43"/>
    </location>
</feature>
<protein>
    <recommendedName>
        <fullName evidence="5">Transmembrane protein</fullName>
    </recommendedName>
</protein>
<keyword evidence="2" id="KW-0472">Membrane</keyword>
<dbReference type="HOGENOM" id="CLU_918851_0_0_1"/>
<comment type="caution">
    <text evidence="3">The sequence shown here is derived from an EMBL/GenBank/DDBJ whole genome shotgun (WGS) entry which is preliminary data.</text>
</comment>
<evidence type="ECO:0000256" key="1">
    <source>
        <dbReference type="SAM" id="MobiDB-lite"/>
    </source>
</evidence>
<accession>K1WPV8</accession>
<dbReference type="InParanoid" id="K1WPV8"/>
<reference evidence="3 4" key="1">
    <citation type="journal article" date="2012" name="Eukaryot. Cell">
        <title>Genome sequence of the Trichosporon asahii environmental strain CBS 8904.</title>
        <authorList>
            <person name="Yang R.Y."/>
            <person name="Li H.T."/>
            <person name="Zhu H."/>
            <person name="Zhou G.P."/>
            <person name="Wang M."/>
            <person name="Wang L."/>
        </authorList>
    </citation>
    <scope>NUCLEOTIDE SEQUENCE [LARGE SCALE GENOMIC DNA]</scope>
    <source>
        <strain evidence="3 4">CBS 8904</strain>
    </source>
</reference>